<dbReference type="InterPro" id="IPR035965">
    <property type="entry name" value="PAS-like_dom_sf"/>
</dbReference>
<dbReference type="SUPFAM" id="SSF46894">
    <property type="entry name" value="C-terminal effector domain of the bipartite response regulators"/>
    <property type="match status" value="1"/>
</dbReference>
<evidence type="ECO:0000313" key="8">
    <source>
        <dbReference type="Proteomes" id="UP000255110"/>
    </source>
</evidence>
<dbReference type="STRING" id="460.Lstg_1264"/>
<dbReference type="Proteomes" id="UP000054820">
    <property type="component" value="Unassembled WGS sequence"/>
</dbReference>
<evidence type="ECO:0000256" key="3">
    <source>
        <dbReference type="ARBA" id="ARBA00023163"/>
    </source>
</evidence>
<dbReference type="AlphaFoldDB" id="A0A378LBB0"/>
<dbReference type="Gene3D" id="3.30.450.20">
    <property type="entry name" value="PAS domain"/>
    <property type="match status" value="1"/>
</dbReference>
<dbReference type="CDD" id="cd06170">
    <property type="entry name" value="LuxR_C_like"/>
    <property type="match status" value="1"/>
</dbReference>
<dbReference type="PRINTS" id="PR00038">
    <property type="entry name" value="HTHLUXR"/>
</dbReference>
<reference evidence="5 7" key="1">
    <citation type="submission" date="2015-11" db="EMBL/GenBank/DDBJ databases">
        <title>Genomic analysis of 38 Legionella species identifies large and diverse effector repertoires.</title>
        <authorList>
            <person name="Burstein D."/>
            <person name="Amaro F."/>
            <person name="Zusman T."/>
            <person name="Lifshitz Z."/>
            <person name="Cohen O."/>
            <person name="Gilbert J.A."/>
            <person name="Pupko T."/>
            <person name="Shuman H.A."/>
            <person name="Segal G."/>
        </authorList>
    </citation>
    <scope>NUCLEOTIDE SEQUENCE [LARGE SCALE GENOMIC DNA]</scope>
    <source>
        <strain evidence="5 7">SC-18-C9</strain>
    </source>
</reference>
<dbReference type="InterPro" id="IPR016032">
    <property type="entry name" value="Sig_transdc_resp-reg_C-effctor"/>
</dbReference>
<accession>A0A378LBB0</accession>
<keyword evidence="1" id="KW-0805">Transcription regulation</keyword>
<dbReference type="InterPro" id="IPR013656">
    <property type="entry name" value="PAS_4"/>
</dbReference>
<keyword evidence="7" id="KW-1185">Reference proteome</keyword>
<dbReference type="EMBL" id="LNYZ01000009">
    <property type="protein sequence ID" value="KTD78529.1"/>
    <property type="molecule type" value="Genomic_DNA"/>
</dbReference>
<organism evidence="6 8">
    <name type="scientific">Legionella steigerwaltii</name>
    <dbReference type="NCBI Taxonomy" id="460"/>
    <lineage>
        <taxon>Bacteria</taxon>
        <taxon>Pseudomonadati</taxon>
        <taxon>Pseudomonadota</taxon>
        <taxon>Gammaproteobacteria</taxon>
        <taxon>Legionellales</taxon>
        <taxon>Legionellaceae</taxon>
        <taxon>Legionella</taxon>
    </lineage>
</organism>
<protein>
    <submittedName>
        <fullName evidence="6">LuxR family transcriptional regulator</fullName>
    </submittedName>
</protein>
<dbReference type="SUPFAM" id="SSF55785">
    <property type="entry name" value="PYP-like sensor domain (PAS domain)"/>
    <property type="match status" value="1"/>
</dbReference>
<dbReference type="GO" id="GO:0006355">
    <property type="term" value="P:regulation of DNA-templated transcription"/>
    <property type="evidence" value="ECO:0007669"/>
    <property type="project" value="InterPro"/>
</dbReference>
<dbReference type="EMBL" id="UGOY01000001">
    <property type="protein sequence ID" value="STY24113.1"/>
    <property type="molecule type" value="Genomic_DNA"/>
</dbReference>
<feature type="domain" description="HTH luxR-type" evidence="4">
    <location>
        <begin position="157"/>
        <end position="222"/>
    </location>
</feature>
<reference evidence="6 8" key="2">
    <citation type="submission" date="2018-06" db="EMBL/GenBank/DDBJ databases">
        <authorList>
            <consortium name="Pathogen Informatics"/>
            <person name="Doyle S."/>
        </authorList>
    </citation>
    <scope>NUCLEOTIDE SEQUENCE [LARGE SCALE GENOMIC DNA]</scope>
    <source>
        <strain evidence="6 8">NCTC11991</strain>
    </source>
</reference>
<dbReference type="SMART" id="SM00421">
    <property type="entry name" value="HTH_LUXR"/>
    <property type="match status" value="1"/>
</dbReference>
<dbReference type="PANTHER" id="PTHR44688">
    <property type="entry name" value="DNA-BINDING TRANSCRIPTIONAL ACTIVATOR DEVR_DOSR"/>
    <property type="match status" value="1"/>
</dbReference>
<dbReference type="RefSeq" id="WP_058476880.1">
    <property type="nucleotide sequence ID" value="NZ_CAAAIO010000014.1"/>
</dbReference>
<dbReference type="InterPro" id="IPR000792">
    <property type="entry name" value="Tscrpt_reg_LuxR_C"/>
</dbReference>
<evidence type="ECO:0000259" key="4">
    <source>
        <dbReference type="PROSITE" id="PS50043"/>
    </source>
</evidence>
<evidence type="ECO:0000256" key="2">
    <source>
        <dbReference type="ARBA" id="ARBA00023125"/>
    </source>
</evidence>
<sequence>MITRKLAHYMYTEFAKTTGVDNILDTTLANVYLKDNKGRYLDCNHNMLCVNKIPTEDIKGKTDSDLLWKEQASILMKNDAEIIQRDKAKTFIEAVQLDVGPLQYYISRKAPLHTRQGKVIGVVGISILIDCDISLFTTIQETNPVAIPSTIDNVNPTQNSNSQLTPKQIRCLYYLVKGMTIKQIAQQLNLSPRTVEDHLNAAKNKLNCHNRGELIATALQLPIIRNQL</sequence>
<dbReference type="Pfam" id="PF08448">
    <property type="entry name" value="PAS_4"/>
    <property type="match status" value="1"/>
</dbReference>
<dbReference type="Gene3D" id="1.10.10.10">
    <property type="entry name" value="Winged helix-like DNA-binding domain superfamily/Winged helix DNA-binding domain"/>
    <property type="match status" value="1"/>
</dbReference>
<keyword evidence="3" id="KW-0804">Transcription</keyword>
<dbReference type="PROSITE" id="PS50043">
    <property type="entry name" value="HTH_LUXR_2"/>
    <property type="match status" value="1"/>
</dbReference>
<evidence type="ECO:0000313" key="6">
    <source>
        <dbReference type="EMBL" id="STY24113.1"/>
    </source>
</evidence>
<evidence type="ECO:0000256" key="1">
    <source>
        <dbReference type="ARBA" id="ARBA00023015"/>
    </source>
</evidence>
<dbReference type="InterPro" id="IPR036388">
    <property type="entry name" value="WH-like_DNA-bd_sf"/>
</dbReference>
<dbReference type="OrthoDB" id="5637914at2"/>
<gene>
    <name evidence="6" type="primary">vjbR</name>
    <name evidence="5" type="ORF">Lstg_1264</name>
    <name evidence="6" type="ORF">NCTC11991_02729</name>
</gene>
<name>A0A378LBB0_9GAMM</name>
<keyword evidence="2" id="KW-0238">DNA-binding</keyword>
<dbReference type="Proteomes" id="UP000255110">
    <property type="component" value="Unassembled WGS sequence"/>
</dbReference>
<dbReference type="PANTHER" id="PTHR44688:SF16">
    <property type="entry name" value="DNA-BINDING TRANSCRIPTIONAL ACTIVATOR DEVR_DOSR"/>
    <property type="match status" value="1"/>
</dbReference>
<dbReference type="GO" id="GO:0003677">
    <property type="term" value="F:DNA binding"/>
    <property type="evidence" value="ECO:0007669"/>
    <property type="project" value="UniProtKB-KW"/>
</dbReference>
<proteinExistence type="predicted"/>
<dbReference type="Pfam" id="PF00196">
    <property type="entry name" value="GerE"/>
    <property type="match status" value="1"/>
</dbReference>
<evidence type="ECO:0000313" key="5">
    <source>
        <dbReference type="EMBL" id="KTD78529.1"/>
    </source>
</evidence>
<evidence type="ECO:0000313" key="7">
    <source>
        <dbReference type="Proteomes" id="UP000054820"/>
    </source>
</evidence>